<accession>A0ACC7Y7Z9</accession>
<evidence type="ECO:0000313" key="1">
    <source>
        <dbReference type="EMBL" id="NUV77945.1"/>
    </source>
</evidence>
<reference evidence="1" key="1">
    <citation type="submission" date="2020-03" db="EMBL/GenBank/DDBJ databases">
        <title>Complete genome sequence of sixteen Streptomyces strains facilitates identification of candidate genes involved in plant growth-promotion in grain legumes and cereals.</title>
        <authorList>
            <person name="Gopalakrishnan S."/>
            <person name="Thakur V."/>
            <person name="Saxena R."/>
            <person name="Vadlamudi S."/>
            <person name="Purohit S."/>
            <person name="Kumar V."/>
            <person name="Rathore A."/>
            <person name="Chitikineni A."/>
            <person name="Varshney R.K."/>
        </authorList>
    </citation>
    <scope>NUCLEOTIDE SEQUENCE</scope>
    <source>
        <strain evidence="1">CAI-93</strain>
    </source>
</reference>
<name>A0ACC7Y7Z9_9ACTN</name>
<protein>
    <submittedName>
        <fullName evidence="1">Uncharacterized protein</fullName>
    </submittedName>
</protein>
<evidence type="ECO:0000313" key="2">
    <source>
        <dbReference type="Proteomes" id="UP000556843"/>
    </source>
</evidence>
<dbReference type="EMBL" id="JAANNW010000035">
    <property type="protein sequence ID" value="NUV77945.1"/>
    <property type="molecule type" value="Genomic_DNA"/>
</dbReference>
<gene>
    <name evidence="1" type="ORF">G6W56_28330</name>
</gene>
<dbReference type="Proteomes" id="UP000556843">
    <property type="component" value="Unassembled WGS sequence"/>
</dbReference>
<comment type="caution">
    <text evidence="1">The sequence shown here is derived from an EMBL/GenBank/DDBJ whole genome shotgun (WGS) entry which is preliminary data.</text>
</comment>
<organism evidence="1 2">
    <name type="scientific">Streptomyces fungicidicus</name>
    <dbReference type="NCBI Taxonomy" id="68203"/>
    <lineage>
        <taxon>Bacteria</taxon>
        <taxon>Bacillati</taxon>
        <taxon>Actinomycetota</taxon>
        <taxon>Actinomycetes</taxon>
        <taxon>Kitasatosporales</taxon>
        <taxon>Streptomycetaceae</taxon>
        <taxon>Streptomyces</taxon>
    </lineage>
</organism>
<proteinExistence type="predicted"/>
<sequence>MDLVWSVLGAVVDRVGVWGAAGAVLLVVILASAATDPDAFNRRAEVGFGRWALPRGPGGPGRGPVSNATWWRGGVPLPAALGDAAAPAGAGRRYRWGCWPYAARTAVLLAVVALTAPPPAAGWAEPATGSAAVLAAASTRRPAPLPLVHGPALWAVLRLPIDAGAAGAGLALRLPAEWLGGPEEGVAPTGGWTVGRTGGPSGGPGVGPEVGWP</sequence>
<keyword evidence="2" id="KW-1185">Reference proteome</keyword>